<keyword evidence="10" id="KW-0997">Cell inner membrane</keyword>
<dbReference type="PANTHER" id="PTHR30309:SF0">
    <property type="entry name" value="GLYCEROL-3-PHOSPHATE ACYLTRANSFERASE-RELATED"/>
    <property type="match status" value="1"/>
</dbReference>
<keyword evidence="2 10" id="KW-0444">Lipid biosynthesis</keyword>
<comment type="catalytic activity">
    <reaction evidence="10">
        <text>an acyl phosphate + sn-glycerol 3-phosphate = a 1-acyl-sn-glycero-3-phosphate + phosphate</text>
        <dbReference type="Rhea" id="RHEA:34075"/>
        <dbReference type="ChEBI" id="CHEBI:43474"/>
        <dbReference type="ChEBI" id="CHEBI:57597"/>
        <dbReference type="ChEBI" id="CHEBI:57970"/>
        <dbReference type="ChEBI" id="CHEBI:59918"/>
        <dbReference type="EC" id="2.3.1.275"/>
    </reaction>
</comment>
<accession>A0A7U6JF91</accession>
<evidence type="ECO:0000256" key="2">
    <source>
        <dbReference type="ARBA" id="ARBA00022516"/>
    </source>
</evidence>
<keyword evidence="7 10" id="KW-0472">Membrane</keyword>
<comment type="function">
    <text evidence="10">Catalyzes the transfer of an acyl group from acyl-phosphate (acyl-PO(4)) to glycerol-3-phosphate (G3P) to form lysophosphatidic acid (LPA). This enzyme utilizes acyl-phosphate as fatty acyl donor, but not acyl-CoA or acyl-ACP.</text>
</comment>
<evidence type="ECO:0000256" key="9">
    <source>
        <dbReference type="ARBA" id="ARBA00023264"/>
    </source>
</evidence>
<evidence type="ECO:0000313" key="12">
    <source>
        <dbReference type="Proteomes" id="UP000004793"/>
    </source>
</evidence>
<organism evidence="11 12">
    <name type="scientific">Caldisericum exile (strain DSM 21853 / NBRC 104410 / AZM16c01)</name>
    <dbReference type="NCBI Taxonomy" id="511051"/>
    <lineage>
        <taxon>Bacteria</taxon>
        <taxon>Pseudomonadati</taxon>
        <taxon>Caldisericota/Cryosericota group</taxon>
        <taxon>Caldisericota</taxon>
        <taxon>Caldisericia</taxon>
        <taxon>Caldisericales</taxon>
        <taxon>Caldisericaceae</taxon>
        <taxon>Caldisericum</taxon>
    </lineage>
</organism>
<name>A0A7U6JF91_CALEA</name>
<proteinExistence type="inferred from homology"/>
<keyword evidence="8 10" id="KW-0594">Phospholipid biosynthesis</keyword>
<dbReference type="InterPro" id="IPR003811">
    <property type="entry name" value="G3P_acylTferase_PlsY"/>
</dbReference>
<evidence type="ECO:0000256" key="1">
    <source>
        <dbReference type="ARBA" id="ARBA00022475"/>
    </source>
</evidence>
<dbReference type="AlphaFoldDB" id="A0A7U6JF91"/>
<keyword evidence="4 10" id="KW-0812">Transmembrane</keyword>
<evidence type="ECO:0000256" key="8">
    <source>
        <dbReference type="ARBA" id="ARBA00023209"/>
    </source>
</evidence>
<evidence type="ECO:0000256" key="5">
    <source>
        <dbReference type="ARBA" id="ARBA00022989"/>
    </source>
</evidence>
<dbReference type="NCBIfam" id="TIGR00023">
    <property type="entry name" value="glycerol-3-phosphate 1-O-acyltransferase PlsY"/>
    <property type="match status" value="1"/>
</dbReference>
<dbReference type="EC" id="2.3.1.275" evidence="10"/>
<sequence>MEGTEIFLIFVISYFLGAIPNGHLISKFIYNFDVESYGSGNIGATNILANLGIVPALLTLIIDASFGFLAVCIAKALNHSIYISAVAGILCVAGHIFPIFRKGFNGGKGVATSFGVGLAVVPLDTMLCFLVFIFVLLITRYVAIGSIVGSSFSPFFAFILYKDPIFLLILLLFPILIVISHRRNIKNIIEGKEIMANRSYLRLFKLDFKNKKRGT</sequence>
<dbReference type="PANTHER" id="PTHR30309">
    <property type="entry name" value="INNER MEMBRANE PROTEIN YGIH"/>
    <property type="match status" value="1"/>
</dbReference>
<feature type="transmembrane region" description="Helical" evidence="10">
    <location>
        <begin position="6"/>
        <end position="26"/>
    </location>
</feature>
<dbReference type="GO" id="GO:0043772">
    <property type="term" value="F:acyl-phosphate glycerol-3-phosphate acyltransferase activity"/>
    <property type="evidence" value="ECO:0007669"/>
    <property type="project" value="UniProtKB-UniRule"/>
</dbReference>
<dbReference type="HAMAP" id="MF_01043">
    <property type="entry name" value="PlsY"/>
    <property type="match status" value="1"/>
</dbReference>
<dbReference type="GO" id="GO:0008654">
    <property type="term" value="P:phospholipid biosynthetic process"/>
    <property type="evidence" value="ECO:0007669"/>
    <property type="project" value="UniProtKB-UniRule"/>
</dbReference>
<gene>
    <name evidence="10 11" type="primary">plsY</name>
    <name evidence="11" type="ordered locus">CSE_11020</name>
</gene>
<evidence type="ECO:0000256" key="4">
    <source>
        <dbReference type="ARBA" id="ARBA00022692"/>
    </source>
</evidence>
<protein>
    <recommendedName>
        <fullName evidence="10">Glycerol-3-phosphate acyltransferase</fullName>
    </recommendedName>
    <alternativeName>
        <fullName evidence="10">Acyl-PO4 G3P acyltransferase</fullName>
    </alternativeName>
    <alternativeName>
        <fullName evidence="10">Acyl-phosphate--glycerol-3-phosphate acyltransferase</fullName>
    </alternativeName>
    <alternativeName>
        <fullName evidence="10">G3P acyltransferase</fullName>
        <shortName evidence="10">GPAT</shortName>
        <ecNumber evidence="10">2.3.1.275</ecNumber>
    </alternativeName>
    <alternativeName>
        <fullName evidence="10">Lysophosphatidic acid synthase</fullName>
        <shortName evidence="10">LPA synthase</shortName>
    </alternativeName>
</protein>
<feature type="transmembrane region" description="Helical" evidence="10">
    <location>
        <begin position="81"/>
        <end position="100"/>
    </location>
</feature>
<keyword evidence="9 10" id="KW-1208">Phospholipid metabolism</keyword>
<evidence type="ECO:0000313" key="11">
    <source>
        <dbReference type="EMBL" id="BAL81228.1"/>
    </source>
</evidence>
<keyword evidence="6 10" id="KW-0443">Lipid metabolism</keyword>
<dbReference type="RefSeq" id="WP_014453625.1">
    <property type="nucleotide sequence ID" value="NC_017096.1"/>
</dbReference>
<evidence type="ECO:0000256" key="7">
    <source>
        <dbReference type="ARBA" id="ARBA00023136"/>
    </source>
</evidence>
<dbReference type="KEGG" id="cex:CSE_11020"/>
<comment type="pathway">
    <text evidence="10">Lipid metabolism; phospholipid metabolism.</text>
</comment>
<feature type="transmembrane region" description="Helical" evidence="10">
    <location>
        <begin position="112"/>
        <end position="138"/>
    </location>
</feature>
<keyword evidence="3 10" id="KW-0808">Transferase</keyword>
<evidence type="ECO:0000256" key="3">
    <source>
        <dbReference type="ARBA" id="ARBA00022679"/>
    </source>
</evidence>
<keyword evidence="12" id="KW-1185">Reference proteome</keyword>
<keyword evidence="11" id="KW-0012">Acyltransferase</keyword>
<dbReference type="Proteomes" id="UP000004793">
    <property type="component" value="Chromosome"/>
</dbReference>
<dbReference type="EMBL" id="AP012051">
    <property type="protein sequence ID" value="BAL81228.1"/>
    <property type="molecule type" value="Genomic_DNA"/>
</dbReference>
<dbReference type="GO" id="GO:0005886">
    <property type="term" value="C:plasma membrane"/>
    <property type="evidence" value="ECO:0007669"/>
    <property type="project" value="UniProtKB-SubCell"/>
</dbReference>
<evidence type="ECO:0000256" key="10">
    <source>
        <dbReference type="HAMAP-Rule" id="MF_01043"/>
    </source>
</evidence>
<keyword evidence="5 10" id="KW-1133">Transmembrane helix</keyword>
<reference evidence="11 12" key="1">
    <citation type="submission" date="2011-01" db="EMBL/GenBank/DDBJ databases">
        <title>Whole genome sequence of Caldisericum exile AZM16c01.</title>
        <authorList>
            <person name="Narita-Yamada S."/>
            <person name="Kawakoshi A."/>
            <person name="Nakamura S."/>
            <person name="Sasagawa M."/>
            <person name="Fukada J."/>
            <person name="Sekine M."/>
            <person name="Kato Y."/>
            <person name="Fukai R."/>
            <person name="Sasaki K."/>
            <person name="Hanamaki A."/>
            <person name="Narita H."/>
            <person name="Konno Y."/>
            <person name="Mori K."/>
            <person name="Yamazaki S."/>
            <person name="Suzuki K."/>
            <person name="Fujita N."/>
        </authorList>
    </citation>
    <scope>NUCLEOTIDE SEQUENCE [LARGE SCALE GENOMIC DNA]</scope>
    <source>
        <strain evidence="12">DSM 21853 / NBRC 104410 / AZM16c01</strain>
    </source>
</reference>
<comment type="subunit">
    <text evidence="10">Probably interacts with PlsX.</text>
</comment>
<feature type="transmembrane region" description="Helical" evidence="10">
    <location>
        <begin position="47"/>
        <end position="69"/>
    </location>
</feature>
<feature type="transmembrane region" description="Helical" evidence="10">
    <location>
        <begin position="158"/>
        <end position="179"/>
    </location>
</feature>
<evidence type="ECO:0000256" key="6">
    <source>
        <dbReference type="ARBA" id="ARBA00023098"/>
    </source>
</evidence>
<keyword evidence="1 10" id="KW-1003">Cell membrane</keyword>
<dbReference type="Pfam" id="PF02660">
    <property type="entry name" value="G3P_acyltransf"/>
    <property type="match status" value="1"/>
</dbReference>
<dbReference type="OrthoDB" id="9777124at2"/>
<comment type="subcellular location">
    <subcellularLocation>
        <location evidence="10">Cell inner membrane</location>
        <topology evidence="10">Multi-pass membrane protein</topology>
    </subcellularLocation>
</comment>
<comment type="similarity">
    <text evidence="10">Belongs to the PlsY family.</text>
</comment>
<dbReference type="UniPathway" id="UPA00085"/>
<dbReference type="SMART" id="SM01207">
    <property type="entry name" value="G3P_acyltransf"/>
    <property type="match status" value="1"/>
</dbReference>